<name>A0A1A9WFJ1_9MUSC</name>
<evidence type="ECO:0000256" key="1">
    <source>
        <dbReference type="SAM" id="Phobius"/>
    </source>
</evidence>
<keyword evidence="1" id="KW-1133">Transmembrane helix</keyword>
<keyword evidence="3" id="KW-1185">Reference proteome</keyword>
<dbReference type="EnsemblMetazoa" id="GBRI017891-RA">
    <property type="protein sequence ID" value="GBRI017891-PA"/>
    <property type="gene ID" value="GBRI017891"/>
</dbReference>
<feature type="transmembrane region" description="Helical" evidence="1">
    <location>
        <begin position="125"/>
        <end position="147"/>
    </location>
</feature>
<protein>
    <submittedName>
        <fullName evidence="2">Uncharacterized protein</fullName>
    </submittedName>
</protein>
<accession>A0A1A9WFJ1</accession>
<keyword evidence="1" id="KW-0472">Membrane</keyword>
<evidence type="ECO:0000313" key="2">
    <source>
        <dbReference type="EnsemblMetazoa" id="GBRI017891-PA"/>
    </source>
</evidence>
<dbReference type="VEuPathDB" id="VectorBase:GBRI017891"/>
<dbReference type="AlphaFoldDB" id="A0A1A9WFJ1"/>
<reference evidence="2" key="2">
    <citation type="submission" date="2020-05" db="UniProtKB">
        <authorList>
            <consortium name="EnsemblMetazoa"/>
        </authorList>
    </citation>
    <scope>IDENTIFICATION</scope>
    <source>
        <strain evidence="2">IAEA</strain>
    </source>
</reference>
<evidence type="ECO:0000313" key="3">
    <source>
        <dbReference type="Proteomes" id="UP000091820"/>
    </source>
</evidence>
<proteinExistence type="predicted"/>
<dbReference type="Proteomes" id="UP000091820">
    <property type="component" value="Unassembled WGS sequence"/>
</dbReference>
<keyword evidence="1" id="KW-0812">Transmembrane</keyword>
<organism evidence="2 3">
    <name type="scientific">Glossina brevipalpis</name>
    <dbReference type="NCBI Taxonomy" id="37001"/>
    <lineage>
        <taxon>Eukaryota</taxon>
        <taxon>Metazoa</taxon>
        <taxon>Ecdysozoa</taxon>
        <taxon>Arthropoda</taxon>
        <taxon>Hexapoda</taxon>
        <taxon>Insecta</taxon>
        <taxon>Pterygota</taxon>
        <taxon>Neoptera</taxon>
        <taxon>Endopterygota</taxon>
        <taxon>Diptera</taxon>
        <taxon>Brachycera</taxon>
        <taxon>Muscomorpha</taxon>
        <taxon>Hippoboscoidea</taxon>
        <taxon>Glossinidae</taxon>
        <taxon>Glossina</taxon>
    </lineage>
</organism>
<reference evidence="3" key="1">
    <citation type="submission" date="2014-03" db="EMBL/GenBank/DDBJ databases">
        <authorList>
            <person name="Aksoy S."/>
            <person name="Warren W."/>
            <person name="Wilson R.K."/>
        </authorList>
    </citation>
    <scope>NUCLEOTIDE SEQUENCE [LARGE SCALE GENOMIC DNA]</scope>
    <source>
        <strain evidence="3">IAEA</strain>
    </source>
</reference>
<sequence>MELCQTTKYPTGSLTYICLPARLSSNPWVVPSHFGRLIAGCDDYNKANGFAVLENPKQRHWFMTSISIACHDMIATRDSMHCCIYMKLERNRSPQPQAIHSRCAAATNNQLPFCMQMKRPSMVPMYVRTAVGTYLLAHMCLNIYPIMVYKCSMQTYKDTKDHAHIVTNTHVQSLCYLPMEQCPRALHLTCF</sequence>